<evidence type="ECO:0000259" key="5">
    <source>
        <dbReference type="PROSITE" id="PS50893"/>
    </source>
</evidence>
<reference evidence="6 7" key="1">
    <citation type="journal article" date="2024" name="Science">
        <title>Giant polyketide synthase enzymes in the biosynthesis of giant marine polyether toxins.</title>
        <authorList>
            <person name="Fallon T.R."/>
            <person name="Shende V.V."/>
            <person name="Wierzbicki I.H."/>
            <person name="Pendleton A.L."/>
            <person name="Watervoot N.F."/>
            <person name="Auber R.P."/>
            <person name="Gonzalez D.J."/>
            <person name="Wisecaver J.H."/>
            <person name="Moore B.S."/>
        </authorList>
    </citation>
    <scope>NUCLEOTIDE SEQUENCE [LARGE SCALE GENOMIC DNA]</scope>
    <source>
        <strain evidence="6 7">12B1</strain>
    </source>
</reference>
<evidence type="ECO:0000256" key="4">
    <source>
        <dbReference type="SAM" id="Phobius"/>
    </source>
</evidence>
<dbReference type="Pfam" id="PF02405">
    <property type="entry name" value="MlaE"/>
    <property type="match status" value="1"/>
</dbReference>
<feature type="transmembrane region" description="Helical" evidence="4">
    <location>
        <begin position="309"/>
        <end position="333"/>
    </location>
</feature>
<keyword evidence="7" id="KW-1185">Reference proteome</keyword>
<dbReference type="InterPro" id="IPR003439">
    <property type="entry name" value="ABC_transporter-like_ATP-bd"/>
</dbReference>
<protein>
    <recommendedName>
        <fullName evidence="5">ABC transporter domain-containing protein</fullName>
    </recommendedName>
</protein>
<gene>
    <name evidence="6" type="ORF">AB1Y20_020303</name>
</gene>
<organism evidence="6 7">
    <name type="scientific">Prymnesium parvum</name>
    <name type="common">Toxic golden alga</name>
    <dbReference type="NCBI Taxonomy" id="97485"/>
    <lineage>
        <taxon>Eukaryota</taxon>
        <taxon>Haptista</taxon>
        <taxon>Haptophyta</taxon>
        <taxon>Prymnesiophyceae</taxon>
        <taxon>Prymnesiales</taxon>
        <taxon>Prymnesiaceae</taxon>
        <taxon>Prymnesium</taxon>
    </lineage>
</organism>
<dbReference type="EMBL" id="JBGBPQ010000004">
    <property type="protein sequence ID" value="KAL1525446.1"/>
    <property type="molecule type" value="Genomic_DNA"/>
</dbReference>
<name>A0AB34JWX3_PRYPA</name>
<evidence type="ECO:0000256" key="2">
    <source>
        <dbReference type="ARBA" id="ARBA00022840"/>
    </source>
</evidence>
<evidence type="ECO:0000256" key="1">
    <source>
        <dbReference type="ARBA" id="ARBA00022741"/>
    </source>
</evidence>
<dbReference type="GO" id="GO:0005524">
    <property type="term" value="F:ATP binding"/>
    <property type="evidence" value="ECO:0007669"/>
    <property type="project" value="UniProtKB-KW"/>
</dbReference>
<dbReference type="InterPro" id="IPR003593">
    <property type="entry name" value="AAA+_ATPase"/>
</dbReference>
<dbReference type="PANTHER" id="PTHR43514:SF4">
    <property type="entry name" value="ABC TRANSPORTER I FAMILY MEMBER 10"/>
    <property type="match status" value="1"/>
</dbReference>
<evidence type="ECO:0000313" key="7">
    <source>
        <dbReference type="Proteomes" id="UP001515480"/>
    </source>
</evidence>
<evidence type="ECO:0000256" key="3">
    <source>
        <dbReference type="SAM" id="MobiDB-lite"/>
    </source>
</evidence>
<dbReference type="PROSITE" id="PS50893">
    <property type="entry name" value="ABC_TRANSPORTER_2"/>
    <property type="match status" value="1"/>
</dbReference>
<dbReference type="PANTHER" id="PTHR43514">
    <property type="entry name" value="ABC TRANSPORTER I FAMILY MEMBER 10"/>
    <property type="match status" value="1"/>
</dbReference>
<feature type="domain" description="ABC transporter" evidence="5">
    <location>
        <begin position="3"/>
        <end position="230"/>
    </location>
</feature>
<dbReference type="AlphaFoldDB" id="A0AB34JWX3"/>
<dbReference type="PROSITE" id="PS00211">
    <property type="entry name" value="ABC_TRANSPORTER_1"/>
    <property type="match status" value="1"/>
</dbReference>
<sequence>MVLRVRITRLSDACPFLNDELAFDLLPGQVVWLRGASGAGKSYTSLHLAGLATLPGAHVEQQWDPSVAEAQRIGFLFQKGVLIDSLSLAANLSLAAAAAGLPSDSSAIASALEAVGLSPTADGPKMPGELSGGMLRRAALAQILAQRKRVVILDEPFVGLDPPVAHEIVLLLQRVVVEHGIALLLISHMAERAAALSPAATLSLERARPEDGSARRHDPDLSGLRFSMRTFRRFVDYLLISAPLIVMAFAATGAALSMLLADLLARVDVVRIIAGFLKTYLKGNPALPMILQLVDGVVKQNEAAAKRKLFALALGSVFTIELGPLLTALLLAGRIGGSYAGGVAMMASTNQIDLLTVLGVGATAWTFFPAIIAAAVAAPLLSMLGTTVALFVGQVVGGPAGFDMISHEEYWQEVSSTIFQQPPGAHILKYAPLVNCYRSLGFMLSTMLISQLCSRSQKRLQPRHVPLVITSAVVLSCLAVLVLDWGFSQLFVRLDGGDILAPENDFALEESSADDEDNESQDDESFFSGTNTEAQSFSTDHDDEL</sequence>
<dbReference type="Pfam" id="PF00005">
    <property type="entry name" value="ABC_tran"/>
    <property type="match status" value="1"/>
</dbReference>
<proteinExistence type="predicted"/>
<keyword evidence="4" id="KW-0472">Membrane</keyword>
<feature type="transmembrane region" description="Helical" evidence="4">
    <location>
        <begin position="465"/>
        <end position="487"/>
    </location>
</feature>
<dbReference type="GO" id="GO:0016887">
    <property type="term" value="F:ATP hydrolysis activity"/>
    <property type="evidence" value="ECO:0007669"/>
    <property type="project" value="InterPro"/>
</dbReference>
<keyword evidence="4" id="KW-0812">Transmembrane</keyword>
<feature type="transmembrane region" description="Helical" evidence="4">
    <location>
        <begin position="383"/>
        <end position="402"/>
    </location>
</feature>
<evidence type="ECO:0000313" key="6">
    <source>
        <dbReference type="EMBL" id="KAL1525446.1"/>
    </source>
</evidence>
<dbReference type="GO" id="GO:0043190">
    <property type="term" value="C:ATP-binding cassette (ABC) transporter complex"/>
    <property type="evidence" value="ECO:0007669"/>
    <property type="project" value="InterPro"/>
</dbReference>
<feature type="transmembrane region" description="Helical" evidence="4">
    <location>
        <begin position="234"/>
        <end position="261"/>
    </location>
</feature>
<dbReference type="InterPro" id="IPR030802">
    <property type="entry name" value="Permease_MalE"/>
</dbReference>
<accession>A0AB34JWX3</accession>
<keyword evidence="2" id="KW-0067">ATP-binding</keyword>
<dbReference type="Gene3D" id="3.40.50.300">
    <property type="entry name" value="P-loop containing nucleotide triphosphate hydrolases"/>
    <property type="match status" value="1"/>
</dbReference>
<dbReference type="InterPro" id="IPR027417">
    <property type="entry name" value="P-loop_NTPase"/>
</dbReference>
<dbReference type="SUPFAM" id="SSF52540">
    <property type="entry name" value="P-loop containing nucleoside triphosphate hydrolases"/>
    <property type="match status" value="1"/>
</dbReference>
<dbReference type="InterPro" id="IPR017871">
    <property type="entry name" value="ABC_transporter-like_CS"/>
</dbReference>
<feature type="transmembrane region" description="Helical" evidence="4">
    <location>
        <begin position="354"/>
        <end position="377"/>
    </location>
</feature>
<feature type="region of interest" description="Disordered" evidence="3">
    <location>
        <begin position="505"/>
        <end position="545"/>
    </location>
</feature>
<feature type="compositionally biased region" description="Acidic residues" evidence="3">
    <location>
        <begin position="506"/>
        <end position="525"/>
    </location>
</feature>
<keyword evidence="1" id="KW-0547">Nucleotide-binding</keyword>
<comment type="caution">
    <text evidence="6">The sequence shown here is derived from an EMBL/GenBank/DDBJ whole genome shotgun (WGS) entry which is preliminary data.</text>
</comment>
<keyword evidence="4" id="KW-1133">Transmembrane helix</keyword>
<dbReference type="Proteomes" id="UP001515480">
    <property type="component" value="Unassembled WGS sequence"/>
</dbReference>
<dbReference type="SMART" id="SM00382">
    <property type="entry name" value="AAA"/>
    <property type="match status" value="1"/>
</dbReference>
<dbReference type="InterPro" id="IPR050334">
    <property type="entry name" value="Molybdenum_import_ModC"/>
</dbReference>
<feature type="compositionally biased region" description="Polar residues" evidence="3">
    <location>
        <begin position="529"/>
        <end position="538"/>
    </location>
</feature>